<sequence length="216" mass="24574">MIPMIYRYMIDVIIMIDLFGSCCCYQIIIAKTLKQLIEDTPEAKFEGEFPGYPSLRVYLAVMIPPIILICWIRHLKYLAPFSLVANFLLGICILMVVYYAFLYNPTLQGMKSATTFYGMLEFVGVSVFSMCCAGVLGVFCITNMAFIWPNFITLLVIWERPGLGHMNWKLWRGAILIIIGLFIFFCGSLVAILELASVFYKANISGNPDEKTIIMY</sequence>
<dbReference type="PANTHER" id="PTHR22950">
    <property type="entry name" value="AMINO ACID TRANSPORTER"/>
    <property type="match status" value="1"/>
</dbReference>
<accession>A0A922MFN9</accession>
<feature type="transmembrane region" description="Helical" evidence="5">
    <location>
        <begin position="83"/>
        <end position="102"/>
    </location>
</feature>
<reference evidence="7" key="1">
    <citation type="journal article" date="2021" name="G3 (Bethesda)">
        <title>Genome and transcriptome analysis of the beet armyworm Spodoptera exigua reveals targets for pest control. .</title>
        <authorList>
            <person name="Simon S."/>
            <person name="Breeschoten T."/>
            <person name="Jansen H.J."/>
            <person name="Dirks R.P."/>
            <person name="Schranz M.E."/>
            <person name="Ros V.I.D."/>
        </authorList>
    </citation>
    <scope>NUCLEOTIDE SEQUENCE</scope>
    <source>
        <strain evidence="7">TB_SE_WUR_2020</strain>
    </source>
</reference>
<evidence type="ECO:0000313" key="7">
    <source>
        <dbReference type="EMBL" id="KAH9635646.1"/>
    </source>
</evidence>
<dbReference type="Proteomes" id="UP000814243">
    <property type="component" value="Unassembled WGS sequence"/>
</dbReference>
<comment type="caution">
    <text evidence="7">The sequence shown here is derived from an EMBL/GenBank/DDBJ whole genome shotgun (WGS) entry which is preliminary data.</text>
</comment>
<evidence type="ECO:0000256" key="4">
    <source>
        <dbReference type="ARBA" id="ARBA00023136"/>
    </source>
</evidence>
<name>A0A922MFN9_SPOEX</name>
<comment type="subcellular location">
    <subcellularLocation>
        <location evidence="1">Membrane</location>
        <topology evidence="1">Multi-pass membrane protein</topology>
    </subcellularLocation>
</comment>
<evidence type="ECO:0000256" key="3">
    <source>
        <dbReference type="ARBA" id="ARBA00022989"/>
    </source>
</evidence>
<feature type="transmembrane region" description="Helical" evidence="5">
    <location>
        <begin position="122"/>
        <end position="149"/>
    </location>
</feature>
<protein>
    <recommendedName>
        <fullName evidence="6">Amino acid transporter transmembrane domain-containing protein</fullName>
    </recommendedName>
</protein>
<dbReference type="InterPro" id="IPR013057">
    <property type="entry name" value="AA_transpt_TM"/>
</dbReference>
<evidence type="ECO:0000259" key="6">
    <source>
        <dbReference type="Pfam" id="PF01490"/>
    </source>
</evidence>
<keyword evidence="2 5" id="KW-0812">Transmembrane</keyword>
<gene>
    <name evidence="7" type="ORF">HF086_001437</name>
</gene>
<dbReference type="EMBL" id="JACEFF010000538">
    <property type="protein sequence ID" value="KAH9635646.1"/>
    <property type="molecule type" value="Genomic_DNA"/>
</dbReference>
<keyword evidence="4 5" id="KW-0472">Membrane</keyword>
<dbReference type="AlphaFoldDB" id="A0A922MFN9"/>
<feature type="transmembrane region" description="Helical" evidence="5">
    <location>
        <begin position="170"/>
        <end position="193"/>
    </location>
</feature>
<evidence type="ECO:0000256" key="5">
    <source>
        <dbReference type="SAM" id="Phobius"/>
    </source>
</evidence>
<evidence type="ECO:0000256" key="1">
    <source>
        <dbReference type="ARBA" id="ARBA00004141"/>
    </source>
</evidence>
<dbReference type="GO" id="GO:0015179">
    <property type="term" value="F:L-amino acid transmembrane transporter activity"/>
    <property type="evidence" value="ECO:0007669"/>
    <property type="project" value="TreeGrafter"/>
</dbReference>
<feature type="transmembrane region" description="Helical" evidence="5">
    <location>
        <begin position="12"/>
        <end position="33"/>
    </location>
</feature>
<dbReference type="GO" id="GO:0005774">
    <property type="term" value="C:vacuolar membrane"/>
    <property type="evidence" value="ECO:0007669"/>
    <property type="project" value="TreeGrafter"/>
</dbReference>
<dbReference type="Pfam" id="PF01490">
    <property type="entry name" value="Aa_trans"/>
    <property type="match status" value="1"/>
</dbReference>
<keyword evidence="3 5" id="KW-1133">Transmembrane helix</keyword>
<evidence type="ECO:0000256" key="2">
    <source>
        <dbReference type="ARBA" id="ARBA00022692"/>
    </source>
</evidence>
<organism evidence="7 8">
    <name type="scientific">Spodoptera exigua</name>
    <name type="common">Beet armyworm</name>
    <name type="synonym">Noctua fulgens</name>
    <dbReference type="NCBI Taxonomy" id="7107"/>
    <lineage>
        <taxon>Eukaryota</taxon>
        <taxon>Metazoa</taxon>
        <taxon>Ecdysozoa</taxon>
        <taxon>Arthropoda</taxon>
        <taxon>Hexapoda</taxon>
        <taxon>Insecta</taxon>
        <taxon>Pterygota</taxon>
        <taxon>Neoptera</taxon>
        <taxon>Endopterygota</taxon>
        <taxon>Lepidoptera</taxon>
        <taxon>Glossata</taxon>
        <taxon>Ditrysia</taxon>
        <taxon>Noctuoidea</taxon>
        <taxon>Noctuidae</taxon>
        <taxon>Amphipyrinae</taxon>
        <taxon>Spodoptera</taxon>
    </lineage>
</organism>
<dbReference type="PANTHER" id="PTHR22950:SF349">
    <property type="entry name" value="AMINO ACID TRANSPORTER TRANSMEMBRANE DOMAIN-CONTAINING PROTEIN"/>
    <property type="match status" value="1"/>
</dbReference>
<feature type="transmembrane region" description="Helical" evidence="5">
    <location>
        <begin position="53"/>
        <end position="71"/>
    </location>
</feature>
<proteinExistence type="predicted"/>
<evidence type="ECO:0000313" key="8">
    <source>
        <dbReference type="Proteomes" id="UP000814243"/>
    </source>
</evidence>
<feature type="domain" description="Amino acid transporter transmembrane" evidence="6">
    <location>
        <begin position="7"/>
        <end position="135"/>
    </location>
</feature>